<dbReference type="Pfam" id="PF13439">
    <property type="entry name" value="Glyco_transf_4"/>
    <property type="match status" value="1"/>
</dbReference>
<evidence type="ECO:0000313" key="3">
    <source>
        <dbReference type="EMBL" id="RZD15024.1"/>
    </source>
</evidence>
<dbReference type="InterPro" id="IPR001296">
    <property type="entry name" value="Glyco_trans_1"/>
</dbReference>
<evidence type="ECO:0000259" key="1">
    <source>
        <dbReference type="Pfam" id="PF00534"/>
    </source>
</evidence>
<feature type="domain" description="Glycosyl transferase family 1" evidence="1">
    <location>
        <begin position="190"/>
        <end position="353"/>
    </location>
</feature>
<dbReference type="Proteomes" id="UP000320813">
    <property type="component" value="Unassembled WGS sequence"/>
</dbReference>
<name>A0A519BCP5_9DELT</name>
<dbReference type="EMBL" id="SGBD01000001">
    <property type="protein sequence ID" value="RZD15024.1"/>
    <property type="molecule type" value="Genomic_DNA"/>
</dbReference>
<evidence type="ECO:0000313" key="4">
    <source>
        <dbReference type="Proteomes" id="UP000320813"/>
    </source>
</evidence>
<dbReference type="Gene3D" id="3.40.50.2000">
    <property type="entry name" value="Glycogen Phosphorylase B"/>
    <property type="match status" value="2"/>
</dbReference>
<sequence length="383" mass="43906">MDKKAKFNILHIDSFQNYGGAQNDIVILLEFLKLYYDKSFNIYVIHNNNKRLKGELDKIGINNLSIEMKNFLDIYAVFKIRNFLTKHDIDLINFHSSRDHFLGGIASLLIFKKRIIKVLTRHVAYRISFLKGFLIYRFLTDGFIAISDYIKNILIKDVKIDPKKIETIYSPRIYDEDGLQKEMFVYELERQNVRSELGIKPDEKMISLIGRLSKEKGHEVLIKAAELIIKTRNDIKFVIIGEGVLYKHITDFINKKGLKEYFIISGFKKDIKKFIVASDLIIVPSGLEGMGSIIIESCAFKKAVIASDAGGIPEIIRNNETGLLFGAGDYARLSDKIISLIDNRELIEKLGLNCYNEVVKKFDAKEIASKTVLFYLKLLADLS</sequence>
<dbReference type="CDD" id="cd03801">
    <property type="entry name" value="GT4_PimA-like"/>
    <property type="match status" value="1"/>
</dbReference>
<accession>A0A519BCP5</accession>
<keyword evidence="3" id="KW-0808">Transferase</keyword>
<protein>
    <submittedName>
        <fullName evidence="3">Glycosyltransferase family 1 protein</fullName>
    </submittedName>
</protein>
<dbReference type="InterPro" id="IPR028098">
    <property type="entry name" value="Glyco_trans_4-like_N"/>
</dbReference>
<organism evidence="3 4">
    <name type="scientific">Candidatus Acidulodesulfobacterium ferriphilum</name>
    <dbReference type="NCBI Taxonomy" id="2597223"/>
    <lineage>
        <taxon>Bacteria</taxon>
        <taxon>Deltaproteobacteria</taxon>
        <taxon>Candidatus Acidulodesulfobacterales</taxon>
        <taxon>Candidatus Acidulodesulfobacterium</taxon>
    </lineage>
</organism>
<proteinExistence type="predicted"/>
<dbReference type="SUPFAM" id="SSF53756">
    <property type="entry name" value="UDP-Glycosyltransferase/glycogen phosphorylase"/>
    <property type="match status" value="1"/>
</dbReference>
<dbReference type="AlphaFoldDB" id="A0A519BCP5"/>
<dbReference type="GO" id="GO:0016757">
    <property type="term" value="F:glycosyltransferase activity"/>
    <property type="evidence" value="ECO:0007669"/>
    <property type="project" value="InterPro"/>
</dbReference>
<gene>
    <name evidence="3" type="ORF">EVJ47_01745</name>
</gene>
<evidence type="ECO:0000259" key="2">
    <source>
        <dbReference type="Pfam" id="PF13439"/>
    </source>
</evidence>
<dbReference type="Pfam" id="PF00534">
    <property type="entry name" value="Glycos_transf_1"/>
    <property type="match status" value="1"/>
</dbReference>
<reference evidence="3 4" key="1">
    <citation type="submission" date="2019-01" db="EMBL/GenBank/DDBJ databases">
        <title>Insights into ecological role of a new deltaproteobacterial order Candidatus Sinidesulfobacterales (Sva0485) by metagenomics and metatranscriptomics.</title>
        <authorList>
            <person name="Tan S."/>
            <person name="Liu J."/>
            <person name="Fang Y."/>
            <person name="Hedlund B.P."/>
            <person name="Lian Z.H."/>
            <person name="Huang L.Y."/>
            <person name="Li J.T."/>
            <person name="Huang L.N."/>
            <person name="Li W.J."/>
            <person name="Jiang H.C."/>
            <person name="Dong H.L."/>
            <person name="Shu W.S."/>
        </authorList>
    </citation>
    <scope>NUCLEOTIDE SEQUENCE [LARGE SCALE GENOMIC DNA]</scope>
    <source>
        <strain evidence="3">AP3</strain>
    </source>
</reference>
<comment type="caution">
    <text evidence="3">The sequence shown here is derived from an EMBL/GenBank/DDBJ whole genome shotgun (WGS) entry which is preliminary data.</text>
</comment>
<feature type="domain" description="Glycosyltransferase subfamily 4-like N-terminal" evidence="2">
    <location>
        <begin position="57"/>
        <end position="169"/>
    </location>
</feature>
<dbReference type="PANTHER" id="PTHR12526">
    <property type="entry name" value="GLYCOSYLTRANSFERASE"/>
    <property type="match status" value="1"/>
</dbReference>